<dbReference type="GeneID" id="303185540"/>
<feature type="transmembrane region" description="Helical" evidence="1">
    <location>
        <begin position="48"/>
        <end position="66"/>
    </location>
</feature>
<organism evidence="2 4">
    <name type="scientific">Glutamicibacter arilaitensis</name>
    <dbReference type="NCBI Taxonomy" id="256701"/>
    <lineage>
        <taxon>Bacteria</taxon>
        <taxon>Bacillati</taxon>
        <taxon>Actinomycetota</taxon>
        <taxon>Actinomycetes</taxon>
        <taxon>Micrococcales</taxon>
        <taxon>Micrococcaceae</taxon>
        <taxon>Glutamicibacter</taxon>
    </lineage>
</organism>
<dbReference type="EMBL" id="PNQX01000001">
    <property type="protein sequence ID" value="PMQ20671.1"/>
    <property type="molecule type" value="Genomic_DNA"/>
</dbReference>
<evidence type="ECO:0000256" key="1">
    <source>
        <dbReference type="SAM" id="Phobius"/>
    </source>
</evidence>
<dbReference type="Pfam" id="PF20447">
    <property type="entry name" value="DUF6704"/>
    <property type="match status" value="1"/>
</dbReference>
<evidence type="ECO:0000313" key="4">
    <source>
        <dbReference type="Proteomes" id="UP000235739"/>
    </source>
</evidence>
<comment type="caution">
    <text evidence="2">The sequence shown here is derived from an EMBL/GenBank/DDBJ whole genome shotgun (WGS) entry which is preliminary data.</text>
</comment>
<evidence type="ECO:0000313" key="3">
    <source>
        <dbReference type="EMBL" id="TFH56911.1"/>
    </source>
</evidence>
<accession>A0A2N7S3E8</accession>
<dbReference type="RefSeq" id="WP_013349293.1">
    <property type="nucleotide sequence ID" value="NZ_JABUYH010000011.1"/>
</dbReference>
<evidence type="ECO:0000313" key="2">
    <source>
        <dbReference type="EMBL" id="PMQ20671.1"/>
    </source>
</evidence>
<gene>
    <name evidence="2" type="ORF">CIK84_03475</name>
    <name evidence="3" type="ORF">EXY26_07830</name>
</gene>
<dbReference type="AlphaFoldDB" id="A0A2N7S3E8"/>
<dbReference type="InterPro" id="IPR046550">
    <property type="entry name" value="DUF6704"/>
</dbReference>
<proteinExistence type="predicted"/>
<protein>
    <submittedName>
        <fullName evidence="2">Uncharacterized protein</fullName>
    </submittedName>
</protein>
<keyword evidence="1" id="KW-0472">Membrane</keyword>
<dbReference type="Proteomes" id="UP000297638">
    <property type="component" value="Unassembled WGS sequence"/>
</dbReference>
<dbReference type="Proteomes" id="UP000235739">
    <property type="component" value="Unassembled WGS sequence"/>
</dbReference>
<name>A0A2N7S3E8_9MICC</name>
<dbReference type="EMBL" id="SPDS01000001">
    <property type="protein sequence ID" value="TFH56911.1"/>
    <property type="molecule type" value="Genomic_DNA"/>
</dbReference>
<keyword evidence="1" id="KW-0812">Transmembrane</keyword>
<keyword evidence="1" id="KW-1133">Transmembrane helix</keyword>
<dbReference type="OMA" id="PAAWTCV"/>
<reference evidence="3 5" key="2">
    <citation type="submission" date="2019-03" db="EMBL/GenBank/DDBJ databases">
        <title>Glutamicibacter sp. LJH19 genome.</title>
        <authorList>
            <person name="Sinai Borker S."/>
            <person name="Kumar R."/>
        </authorList>
    </citation>
    <scope>NUCLEOTIDE SEQUENCE [LARGE SCALE GENOMIC DNA]</scope>
    <source>
        <strain evidence="3 5">LJH19</strain>
    </source>
</reference>
<feature type="transmembrane region" description="Helical" evidence="1">
    <location>
        <begin position="21"/>
        <end position="42"/>
    </location>
</feature>
<sequence length="82" mass="8519">MSQNTEIDPVYTEEIGHGNSIAAWACVLTMIVGTVVAGIAFAYFAWSIVWVGCGIVLLGLVLGWILKAAGFGVGGHRSGASH</sequence>
<evidence type="ECO:0000313" key="5">
    <source>
        <dbReference type="Proteomes" id="UP000297638"/>
    </source>
</evidence>
<reference evidence="2 4" key="1">
    <citation type="journal article" date="2017" name="Elife">
        <title>Extensive horizontal gene transfer in cheese-associated bacteria.</title>
        <authorList>
            <person name="Bonham K.S."/>
            <person name="Wolfe B.E."/>
            <person name="Dutton R.J."/>
        </authorList>
    </citation>
    <scope>NUCLEOTIDE SEQUENCE [LARGE SCALE GENOMIC DNA]</scope>
    <source>
        <strain evidence="2 4">JB182</strain>
    </source>
</reference>
<dbReference type="NCBIfam" id="NF041681">
    <property type="entry name" value="HGxxPAAW"/>
    <property type="match status" value="1"/>
</dbReference>